<keyword evidence="1" id="KW-0812">Transmembrane</keyword>
<feature type="transmembrane region" description="Helical" evidence="1">
    <location>
        <begin position="840"/>
        <end position="860"/>
    </location>
</feature>
<dbReference type="PANTHER" id="PTHR34512:SF30">
    <property type="entry name" value="OUTER MEMBRANE PROTEIN ASSEMBLY FACTOR BAMB"/>
    <property type="match status" value="1"/>
</dbReference>
<protein>
    <recommendedName>
        <fullName evidence="2">Pyrrolo-quinoline quinone repeat domain-containing protein</fullName>
    </recommendedName>
</protein>
<dbReference type="EMBL" id="LFWU01000039">
    <property type="protein sequence ID" value="KON33136.1"/>
    <property type="molecule type" value="Genomic_DNA"/>
</dbReference>
<organism evidence="3 4">
    <name type="scientific">miscellaneous Crenarchaeota group-1 archaeon SG8-32-1</name>
    <dbReference type="NCBI Taxonomy" id="1685124"/>
    <lineage>
        <taxon>Archaea</taxon>
        <taxon>Candidatus Bathyarchaeota</taxon>
        <taxon>MCG-1</taxon>
    </lineage>
</organism>
<dbReference type="SUPFAM" id="SSF50998">
    <property type="entry name" value="Quinoprotein alcohol dehydrogenase-like"/>
    <property type="match status" value="2"/>
</dbReference>
<name>A0A0M0BYA6_9ARCH</name>
<sequence>MKTSQFKSKISVISLILLLTLSTALVTLTSVTAHDPAWQLPTHAFINVSPNPVGVNEPALIVVWMERVIQGADITNDIRFEGYVLTITKPDGNTVTVNWPIVFDTTSSAYTVYVPDQVGTYTLEFNFPGQVYDFGGSYQNDVYLPSSATTTLTVQEEPVPGIPEAALPTEYWTRPVDGANHLWGTISSNWLNGGDVDDRWQEGGSSPTTSHILWSKPIELGGMVGGDTHTTFYSGFSYETRFGNPMIVGGILYYRQPLNHAGSGGGFVAVDLRTGEELWRRYDITPSFAQLYNFESPNQHGVVGGTLWATAGSTWIGVDAFTGLNTFNLTGVPGGTEVYTENGQIVRYVLNYGDRRLLLWNNTAAAGSTGTGYNVNSWRPNGKEIDASQAYSWNVSIPDLPGNSNPAIVGIIPGDLILGRSSGITLTSQARDNNPDPWTMWAISDKPETRGQLLWIRDYPAPANNITRMLSMQPLDPVNRVWTMTDFQTGQRTGYSIDTGDLLWGPVGEQRAFQYYSNRQGFPAYGNLYIAGYGGEIFCYSMANGSLLWKFSDTNLGAETPWGLTPIQLSAVSNGVVYAFSGEHSPNTPLYKGYRVYAVDAFTGEELWNLLGWSASGLGTSIAPIAIADGNLVYLNAYDGSVYCIGKGPSALTVSAPMTAVPKGSSVMVTGTVTDQSPGSEFKGTPAISDEYMSAWMEYKFMQKDRPADAVGVDVRIQVVDPSGAYAWIGTATSDAYGNFGYSFIPQMQGTYTIIATFDGSEAYYGSTSTTYLVVDPAPTQVTIPPYPGYQGPSAQDVAQNVVNILPDNPTPEQISQAVISQLPEYPEPTVVPEYSTIDIILTVLVVVAIMIGIISFLVLNKKK</sequence>
<dbReference type="InterPro" id="IPR017868">
    <property type="entry name" value="Filamin/ABP280_repeat-like"/>
</dbReference>
<feature type="domain" description="Pyrrolo-quinoline quinone repeat" evidence="2">
    <location>
        <begin position="495"/>
        <end position="645"/>
    </location>
</feature>
<gene>
    <name evidence="3" type="ORF">AC477_01950</name>
</gene>
<comment type="caution">
    <text evidence="3">The sequence shown here is derived from an EMBL/GenBank/DDBJ whole genome shotgun (WGS) entry which is preliminary data.</text>
</comment>
<dbReference type="Gene3D" id="2.40.10.480">
    <property type="match status" value="1"/>
</dbReference>
<reference evidence="3 4" key="1">
    <citation type="submission" date="2015-06" db="EMBL/GenBank/DDBJ databases">
        <title>New insights into the roles of widespread benthic archaea in carbon and nitrogen cycling.</title>
        <authorList>
            <person name="Lazar C.S."/>
            <person name="Baker B.J."/>
            <person name="Seitz K.W."/>
            <person name="Hyde A.S."/>
            <person name="Dick G.J."/>
            <person name="Hinrichs K.-U."/>
            <person name="Teske A.P."/>
        </authorList>
    </citation>
    <scope>NUCLEOTIDE SEQUENCE [LARGE SCALE GENOMIC DNA]</scope>
    <source>
        <strain evidence="3">SG8-32-1</strain>
    </source>
</reference>
<keyword evidence="1" id="KW-1133">Transmembrane helix</keyword>
<evidence type="ECO:0000313" key="4">
    <source>
        <dbReference type="Proteomes" id="UP000037237"/>
    </source>
</evidence>
<dbReference type="InterPro" id="IPR011047">
    <property type="entry name" value="Quinoprotein_ADH-like_sf"/>
</dbReference>
<dbReference type="PROSITE" id="PS50194">
    <property type="entry name" value="FILAMIN_REPEAT"/>
    <property type="match status" value="1"/>
</dbReference>
<dbReference type="Pfam" id="PF13360">
    <property type="entry name" value="PQQ_2"/>
    <property type="match status" value="1"/>
</dbReference>
<keyword evidence="1" id="KW-0472">Membrane</keyword>
<evidence type="ECO:0000259" key="2">
    <source>
        <dbReference type="Pfam" id="PF13360"/>
    </source>
</evidence>
<evidence type="ECO:0000313" key="3">
    <source>
        <dbReference type="EMBL" id="KON33136.1"/>
    </source>
</evidence>
<proteinExistence type="predicted"/>
<dbReference type="Gene3D" id="2.140.10.10">
    <property type="entry name" value="Quinoprotein alcohol dehydrogenase-like superfamily"/>
    <property type="match status" value="1"/>
</dbReference>
<dbReference type="PANTHER" id="PTHR34512">
    <property type="entry name" value="CELL SURFACE PROTEIN"/>
    <property type="match status" value="1"/>
</dbReference>
<dbReference type="InterPro" id="IPR018391">
    <property type="entry name" value="PQQ_b-propeller_rpt"/>
</dbReference>
<accession>A0A0M0BYA6</accession>
<dbReference type="AlphaFoldDB" id="A0A0M0BYA6"/>
<dbReference type="Gene3D" id="2.130.10.10">
    <property type="entry name" value="YVTN repeat-like/Quinoprotein amine dehydrogenase"/>
    <property type="match status" value="1"/>
</dbReference>
<dbReference type="InterPro" id="IPR015943">
    <property type="entry name" value="WD40/YVTN_repeat-like_dom_sf"/>
</dbReference>
<dbReference type="InterPro" id="IPR002372">
    <property type="entry name" value="PQQ_rpt_dom"/>
</dbReference>
<dbReference type="Proteomes" id="UP000037237">
    <property type="component" value="Unassembled WGS sequence"/>
</dbReference>
<evidence type="ECO:0000256" key="1">
    <source>
        <dbReference type="SAM" id="Phobius"/>
    </source>
</evidence>
<dbReference type="SMART" id="SM00564">
    <property type="entry name" value="PQQ"/>
    <property type="match status" value="3"/>
</dbReference>